<organism evidence="1 2">
    <name type="scientific">Phocaeicola coprocola CAG:162</name>
    <dbReference type="NCBI Taxonomy" id="1263040"/>
    <lineage>
        <taxon>Bacteria</taxon>
        <taxon>Pseudomonadati</taxon>
        <taxon>Bacteroidota</taxon>
        <taxon>Bacteroidia</taxon>
        <taxon>Bacteroidales</taxon>
        <taxon>Bacteroidaceae</taxon>
        <taxon>Phocaeicola</taxon>
    </lineage>
</organism>
<reference evidence="1" key="1">
    <citation type="submission" date="2012-11" db="EMBL/GenBank/DDBJ databases">
        <title>Dependencies among metagenomic species, viruses, plasmids and units of genetic variation.</title>
        <authorList>
            <person name="Nielsen H.B."/>
            <person name="Almeida M."/>
            <person name="Juncker A.S."/>
            <person name="Rasmussen S."/>
            <person name="Li J."/>
            <person name="Sunagawa S."/>
            <person name="Plichta D."/>
            <person name="Gautier L."/>
            <person name="Le Chatelier E."/>
            <person name="Peletier E."/>
            <person name="Bonde I."/>
            <person name="Nielsen T."/>
            <person name="Manichanh C."/>
            <person name="Arumugam M."/>
            <person name="Batto J."/>
            <person name="Santos M.B.Q.D."/>
            <person name="Blom N."/>
            <person name="Borruel N."/>
            <person name="Burgdorf K.S."/>
            <person name="Boumezbeur F."/>
            <person name="Casellas F."/>
            <person name="Dore J."/>
            <person name="Guarner F."/>
            <person name="Hansen T."/>
            <person name="Hildebrand F."/>
            <person name="Kaas R.S."/>
            <person name="Kennedy S."/>
            <person name="Kristiansen K."/>
            <person name="Kultima J.R."/>
            <person name="Leonard P."/>
            <person name="Levenez F."/>
            <person name="Lund O."/>
            <person name="Moumen B."/>
            <person name="Le Paslier D."/>
            <person name="Pons N."/>
            <person name="Pedersen O."/>
            <person name="Prifti E."/>
            <person name="Qin J."/>
            <person name="Raes J."/>
            <person name="Tap J."/>
            <person name="Tims S."/>
            <person name="Ussery D.W."/>
            <person name="Yamada T."/>
            <person name="MetaHit consortium"/>
            <person name="Renault P."/>
            <person name="Sicheritz-Ponten T."/>
            <person name="Bork P."/>
            <person name="Wang J."/>
            <person name="Brunak S."/>
            <person name="Ehrlich S.D."/>
        </authorList>
    </citation>
    <scope>NUCLEOTIDE SEQUENCE [LARGE SCALE GENOMIC DNA]</scope>
</reference>
<name>R6CXM9_9BACT</name>
<protein>
    <submittedName>
        <fullName evidence="1">Uncharacterized protein</fullName>
    </submittedName>
</protein>
<dbReference type="Pfam" id="PF18939">
    <property type="entry name" value="DUF5686"/>
    <property type="match status" value="1"/>
</dbReference>
<evidence type="ECO:0000313" key="1">
    <source>
        <dbReference type="EMBL" id="CDA70077.1"/>
    </source>
</evidence>
<dbReference type="Proteomes" id="UP000018362">
    <property type="component" value="Unassembled WGS sequence"/>
</dbReference>
<dbReference type="EMBL" id="CBCJ010000020">
    <property type="protein sequence ID" value="CDA70077.1"/>
    <property type="molecule type" value="Genomic_DNA"/>
</dbReference>
<evidence type="ECO:0000313" key="2">
    <source>
        <dbReference type="Proteomes" id="UP000018362"/>
    </source>
</evidence>
<gene>
    <name evidence="1" type="ORF">BN509_01259</name>
</gene>
<accession>R6CXM9</accession>
<comment type="caution">
    <text evidence="1">The sequence shown here is derived from an EMBL/GenBank/DDBJ whole genome shotgun (WGS) entry which is preliminary data.</text>
</comment>
<sequence length="748" mass="88005">MKNVVCTYGFVIYLLLFMGKLRNIYHVIFRLLMYLLALSFATEARGGDNMPSYLSKPHVTDSVLSHIFHSASVYAQEVGEYKADLYLKGRLQIHKQNRIIKYVPSMFRFEKGVNDYIHESISELHYTAPHIYDRKIRAVSTTFTGGNSRFFDIMDFVKFNIYAPSLMEDKVLSPLNEQSSVHYYYLLDSIDYWKEGEVYKIRVIPRYRSTQLLEGFFWITTNDWTIRYLNFHGAYDLIRFHVAMRMGETEKTKYLPQLINLDIVFKFLRNNLEMNYTGWLKYDEVIFKKKEEMDVLLKKRHKYNLSNSYTLTCDTTRLVQDRDSFARIRPLPLTDWEDSLYLSFDERRRKEQGDTLQRAETKFKKNLVYIGQLGDALISSYDIDISKVGNITCSPLINPLLVSYSHRNGISYRQEFKYNKLFHDGRLLHIVPQIGYNFTKKELYAKMDAEYVYNPMKHGSVSVNVGNGNRIYSSLVLDQLKEMPDSLFSFDGLELDYFKDVYLNISHNIEIINGLTLWTGVAMHWRYAAESTPEVASRVRLKYNSFAPRLRVEWTPGMHYYINGNRKVNVGSSYPTFLIDYERGIKIMKNSGEYERFEFSAEQKIRVRDLHTIAYHLGGGFFTNQNDMYFVDYVNFANRNLPQGWNDDIGGTFQMLDGRWYNASRHYFRGNMTYETPFLLLYPVSRLLSFIQKERVYAGILFMPHLNPYLELGYGIGTHLFDFGVFVENEKGKFTSVGCKFTFELFNR</sequence>
<dbReference type="AlphaFoldDB" id="R6CXM9"/>
<dbReference type="InterPro" id="IPR043741">
    <property type="entry name" value="DUF5686"/>
</dbReference>
<proteinExistence type="predicted"/>